<dbReference type="SUPFAM" id="SSF53474">
    <property type="entry name" value="alpha/beta-Hydrolases"/>
    <property type="match status" value="1"/>
</dbReference>
<protein>
    <recommendedName>
        <fullName evidence="3">Acyltransferase</fullName>
    </recommendedName>
</protein>
<gene>
    <name evidence="1" type="ORF">RND81_11G188600</name>
</gene>
<evidence type="ECO:0008006" key="3">
    <source>
        <dbReference type="Google" id="ProtNLM"/>
    </source>
</evidence>
<accession>A0AAW1HNS0</accession>
<dbReference type="AlphaFoldDB" id="A0AAW1HNS0"/>
<organism evidence="1 2">
    <name type="scientific">Saponaria officinalis</name>
    <name type="common">Common soapwort</name>
    <name type="synonym">Lychnis saponaria</name>
    <dbReference type="NCBI Taxonomy" id="3572"/>
    <lineage>
        <taxon>Eukaryota</taxon>
        <taxon>Viridiplantae</taxon>
        <taxon>Streptophyta</taxon>
        <taxon>Embryophyta</taxon>
        <taxon>Tracheophyta</taxon>
        <taxon>Spermatophyta</taxon>
        <taxon>Magnoliopsida</taxon>
        <taxon>eudicotyledons</taxon>
        <taxon>Gunneridae</taxon>
        <taxon>Pentapetalae</taxon>
        <taxon>Caryophyllales</taxon>
        <taxon>Caryophyllaceae</taxon>
        <taxon>Caryophylleae</taxon>
        <taxon>Saponaria</taxon>
    </lineage>
</organism>
<dbReference type="PANTHER" id="PTHR22753">
    <property type="entry name" value="TRANSMEMBRANE PROTEIN 68"/>
    <property type="match status" value="1"/>
</dbReference>
<keyword evidence="2" id="KW-1185">Reference proteome</keyword>
<name>A0AAW1HNS0_SAPOF</name>
<dbReference type="Proteomes" id="UP001443914">
    <property type="component" value="Unassembled WGS sequence"/>
</dbReference>
<dbReference type="InterPro" id="IPR029058">
    <property type="entry name" value="AB_hydrolase_fold"/>
</dbReference>
<dbReference type="PANTHER" id="PTHR22753:SF24">
    <property type="entry name" value="ESTERASE_LIPASE_THIOESTERASE FAMILY PROTEIN"/>
    <property type="match status" value="1"/>
</dbReference>
<evidence type="ECO:0000313" key="2">
    <source>
        <dbReference type="Proteomes" id="UP001443914"/>
    </source>
</evidence>
<dbReference type="EMBL" id="JBDFQZ010000011">
    <property type="protein sequence ID" value="KAK9678110.1"/>
    <property type="molecule type" value="Genomic_DNA"/>
</dbReference>
<dbReference type="GO" id="GO:0016020">
    <property type="term" value="C:membrane"/>
    <property type="evidence" value="ECO:0007669"/>
    <property type="project" value="TreeGrafter"/>
</dbReference>
<comment type="caution">
    <text evidence="1">The sequence shown here is derived from an EMBL/GenBank/DDBJ whole genome shotgun (WGS) entry which is preliminary data.</text>
</comment>
<dbReference type="Gene3D" id="3.40.50.1820">
    <property type="entry name" value="alpha/beta hydrolase"/>
    <property type="match status" value="1"/>
</dbReference>
<evidence type="ECO:0000313" key="1">
    <source>
        <dbReference type="EMBL" id="KAK9678110.1"/>
    </source>
</evidence>
<sequence length="405" mass="45781">MHSRLPNTPIYLVGDSFGACLALAVASHHPDVDLVLILCTLSGVLSRHAILCTFSGRNPLLPSLNEGERLHKVLPKCEIRKFNDNGHSLLLEDGIDLAYILKGASYYRRGRNFDYVTDYLPPTPSEFKRAAKSLWEIFRELRSISHYFRELYHLITNQNSVSNELIVGLEGIPSEGPVLFVGYQSLLGFEVGPLVLRILSEKNILVCGIAHPMLFFGEGEGLLPDVSTFDLLRSIGAVPGEEYQLFWPERSEFVRMAARFGAKIVPFGVVGEGDIAKVVVDYNDLQRIPYFKEKMEELTSEAVKLKTDSSGEVANQQAHFPGILPQVPGRLYYLFGKPIETKEREHELKDRQKAQEVYMEVKSEVEKCLAYLLEKRETDPYRTIMSRLLYLSIHGLSSEIPTFEL</sequence>
<proteinExistence type="predicted"/>
<reference evidence="1" key="1">
    <citation type="submission" date="2024-03" db="EMBL/GenBank/DDBJ databases">
        <title>WGS assembly of Saponaria officinalis var. Norfolk2.</title>
        <authorList>
            <person name="Jenkins J."/>
            <person name="Shu S."/>
            <person name="Grimwood J."/>
            <person name="Barry K."/>
            <person name="Goodstein D."/>
            <person name="Schmutz J."/>
            <person name="Leebens-Mack J."/>
            <person name="Osbourn A."/>
        </authorList>
    </citation>
    <scope>NUCLEOTIDE SEQUENCE [LARGE SCALE GENOMIC DNA]</scope>
    <source>
        <strain evidence="1">JIC</strain>
    </source>
</reference>